<feature type="signal peptide" evidence="1">
    <location>
        <begin position="1"/>
        <end position="21"/>
    </location>
</feature>
<gene>
    <name evidence="3" type="ORF">MVEN_01928800</name>
</gene>
<evidence type="ECO:0000313" key="4">
    <source>
        <dbReference type="Proteomes" id="UP000620124"/>
    </source>
</evidence>
<dbReference type="PANTHER" id="PTHR36183">
    <property type="entry name" value="BETA-GLUCURONIDASE"/>
    <property type="match status" value="1"/>
</dbReference>
<protein>
    <submittedName>
        <fullName evidence="3">Glyco-hydro-79C domain-containing protein</fullName>
    </submittedName>
</protein>
<dbReference type="PANTHER" id="PTHR36183:SF2">
    <property type="entry name" value="BETA-GLUCURONIDASE C-TERMINAL DOMAIN-CONTAINING PROTEIN"/>
    <property type="match status" value="1"/>
</dbReference>
<dbReference type="Proteomes" id="UP000620124">
    <property type="component" value="Unassembled WGS sequence"/>
</dbReference>
<feature type="domain" description="Beta-glucuronidase C-terminal" evidence="2">
    <location>
        <begin position="410"/>
        <end position="513"/>
    </location>
</feature>
<sequence>MYSLIPFSLLVLPSYIGLSNAAAVQVTVPATPSTSNVVHSNFLGISYELSFMTDYFGNDTDHIATPMLNYLANIRARTGNNPVRIRIGGNSADSSPYFDTASSPMVQLQQGNFNANDQPVTYNSLLWQVMASVSKSVNGVSYVINVPLAIAPNASLANDMRNILGSSLDSMLLGNEPDLYTGHGKRPNLQNYTVDDYFGDYSTAISTIGPDDASGAPDVGGPSVCCNWDLASLLQAGYLTKFSSALKYIVLQHYPQNNCNNGQFPFQLPWYLQHSNVVTLAQWQKPGIDYLLSQPDPKPELINSEFNSASCGGVPFSPSFGVGTKIRSLWSVDYALQMAVHIFTPEKRVSPYNILSPPKGPPGTAGDWTTNSPYYSLLVMAEALRTDHGAIVSDLNLGGSSTNPAATSSAYAVYNQGNKTVSRLIIFNYANSTQDFALPKEVFSSSGTALVKFLSAATPEEETNISWGGETWSTSAVTDGKTTIKPSWAAPNQNLTGCSANGCTFTAPGPSLAMVFLDDAQYEVITAATPTTNNSSSSNASPL</sequence>
<dbReference type="OrthoDB" id="2796951at2759"/>
<evidence type="ECO:0000259" key="2">
    <source>
        <dbReference type="Pfam" id="PF16862"/>
    </source>
</evidence>
<dbReference type="InterPro" id="IPR031728">
    <property type="entry name" value="GlcAase_C"/>
</dbReference>
<reference evidence="3" key="1">
    <citation type="submission" date="2020-05" db="EMBL/GenBank/DDBJ databases">
        <title>Mycena genomes resolve the evolution of fungal bioluminescence.</title>
        <authorList>
            <person name="Tsai I.J."/>
        </authorList>
    </citation>
    <scope>NUCLEOTIDE SEQUENCE</scope>
    <source>
        <strain evidence="3">CCC161011</strain>
    </source>
</reference>
<accession>A0A8H7CJR7</accession>
<proteinExistence type="predicted"/>
<dbReference type="AlphaFoldDB" id="A0A8H7CJR7"/>
<keyword evidence="4" id="KW-1185">Reference proteome</keyword>
<evidence type="ECO:0000256" key="1">
    <source>
        <dbReference type="SAM" id="SignalP"/>
    </source>
</evidence>
<comment type="caution">
    <text evidence="3">The sequence shown here is derived from an EMBL/GenBank/DDBJ whole genome shotgun (WGS) entry which is preliminary data.</text>
</comment>
<organism evidence="3 4">
    <name type="scientific">Mycena venus</name>
    <dbReference type="NCBI Taxonomy" id="2733690"/>
    <lineage>
        <taxon>Eukaryota</taxon>
        <taxon>Fungi</taxon>
        <taxon>Dikarya</taxon>
        <taxon>Basidiomycota</taxon>
        <taxon>Agaricomycotina</taxon>
        <taxon>Agaricomycetes</taxon>
        <taxon>Agaricomycetidae</taxon>
        <taxon>Agaricales</taxon>
        <taxon>Marasmiineae</taxon>
        <taxon>Mycenaceae</taxon>
        <taxon>Mycena</taxon>
    </lineage>
</organism>
<dbReference type="InterPro" id="IPR052974">
    <property type="entry name" value="GH79_Enzymes"/>
</dbReference>
<evidence type="ECO:0000313" key="3">
    <source>
        <dbReference type="EMBL" id="KAF7340105.1"/>
    </source>
</evidence>
<name>A0A8H7CJR7_9AGAR</name>
<dbReference type="EMBL" id="JACAZI010000019">
    <property type="protein sequence ID" value="KAF7340105.1"/>
    <property type="molecule type" value="Genomic_DNA"/>
</dbReference>
<keyword evidence="1" id="KW-0732">Signal</keyword>
<dbReference type="Pfam" id="PF16862">
    <property type="entry name" value="Glyco_hydro_79C"/>
    <property type="match status" value="1"/>
</dbReference>
<feature type="chain" id="PRO_5034568909" evidence="1">
    <location>
        <begin position="22"/>
        <end position="543"/>
    </location>
</feature>
<dbReference type="Gene3D" id="3.20.20.80">
    <property type="entry name" value="Glycosidases"/>
    <property type="match status" value="1"/>
</dbReference>